<protein>
    <submittedName>
        <fullName evidence="1">Uncharacterized protein</fullName>
    </submittedName>
</protein>
<accession>A0ABC8SCX4</accession>
<evidence type="ECO:0000313" key="2">
    <source>
        <dbReference type="Proteomes" id="UP001642360"/>
    </source>
</evidence>
<comment type="caution">
    <text evidence="1">The sequence shown here is derived from an EMBL/GenBank/DDBJ whole genome shotgun (WGS) entry which is preliminary data.</text>
</comment>
<reference evidence="1 2" key="1">
    <citation type="submission" date="2024-02" db="EMBL/GenBank/DDBJ databases">
        <authorList>
            <person name="Vignale AGUSTIN F."/>
            <person name="Sosa J E."/>
            <person name="Modenutti C."/>
        </authorList>
    </citation>
    <scope>NUCLEOTIDE SEQUENCE [LARGE SCALE GENOMIC DNA]</scope>
</reference>
<dbReference type="AlphaFoldDB" id="A0ABC8SCX4"/>
<sequence>MLQMGFQDLVEEHLGTRYKRLNNADEKVARPRKLWVKKMNGRFKGFRMGFQDLVEEHLGTRYKRLNNADEKVARPRKLWVKKMNGRFKGFRVS</sequence>
<evidence type="ECO:0000313" key="1">
    <source>
        <dbReference type="EMBL" id="CAK9155002.1"/>
    </source>
</evidence>
<gene>
    <name evidence="1" type="ORF">ILEXP_LOCUS23372</name>
</gene>
<dbReference type="EMBL" id="CAUOFW020002614">
    <property type="protein sequence ID" value="CAK9155002.1"/>
    <property type="molecule type" value="Genomic_DNA"/>
</dbReference>
<feature type="non-terminal residue" evidence="1">
    <location>
        <position position="93"/>
    </location>
</feature>
<proteinExistence type="predicted"/>
<dbReference type="Proteomes" id="UP001642360">
    <property type="component" value="Unassembled WGS sequence"/>
</dbReference>
<name>A0ABC8SCX4_9AQUA</name>
<organism evidence="1 2">
    <name type="scientific">Ilex paraguariensis</name>
    <name type="common">yerba mate</name>
    <dbReference type="NCBI Taxonomy" id="185542"/>
    <lineage>
        <taxon>Eukaryota</taxon>
        <taxon>Viridiplantae</taxon>
        <taxon>Streptophyta</taxon>
        <taxon>Embryophyta</taxon>
        <taxon>Tracheophyta</taxon>
        <taxon>Spermatophyta</taxon>
        <taxon>Magnoliopsida</taxon>
        <taxon>eudicotyledons</taxon>
        <taxon>Gunneridae</taxon>
        <taxon>Pentapetalae</taxon>
        <taxon>asterids</taxon>
        <taxon>campanulids</taxon>
        <taxon>Aquifoliales</taxon>
        <taxon>Aquifoliaceae</taxon>
        <taxon>Ilex</taxon>
    </lineage>
</organism>
<keyword evidence="2" id="KW-1185">Reference proteome</keyword>